<dbReference type="EMBL" id="JAJSBI010000001">
    <property type="protein sequence ID" value="MCD9872767.1"/>
    <property type="molecule type" value="Genomic_DNA"/>
</dbReference>
<dbReference type="NCBIfam" id="TIGR00976">
    <property type="entry name" value="CocE_NonD"/>
    <property type="match status" value="1"/>
</dbReference>
<dbReference type="InterPro" id="IPR029058">
    <property type="entry name" value="AB_hydrolase_fold"/>
</dbReference>
<dbReference type="SUPFAM" id="SSF49785">
    <property type="entry name" value="Galactose-binding domain-like"/>
    <property type="match status" value="1"/>
</dbReference>
<evidence type="ECO:0000256" key="1">
    <source>
        <dbReference type="ARBA" id="ARBA00022801"/>
    </source>
</evidence>
<proteinExistence type="predicted"/>
<dbReference type="InterPro" id="IPR008979">
    <property type="entry name" value="Galactose-bd-like_sf"/>
</dbReference>
<evidence type="ECO:0000313" key="4">
    <source>
        <dbReference type="Proteomes" id="UP001108029"/>
    </source>
</evidence>
<keyword evidence="1 3" id="KW-0378">Hydrolase</keyword>
<gene>
    <name evidence="3" type="ORF">LJ657_03610</name>
</gene>
<dbReference type="InterPro" id="IPR000383">
    <property type="entry name" value="Xaa-Pro-like_dom"/>
</dbReference>
<dbReference type="RefSeq" id="WP_232646698.1">
    <property type="nucleotide sequence ID" value="NZ_JAJSBI010000001.1"/>
</dbReference>
<dbReference type="PANTHER" id="PTHR43056">
    <property type="entry name" value="PEPTIDASE S9 PROLYL OLIGOPEPTIDASE"/>
    <property type="match status" value="1"/>
</dbReference>
<dbReference type="InterPro" id="IPR005674">
    <property type="entry name" value="CocE/Ser_esterase"/>
</dbReference>
<dbReference type="InterPro" id="IPR013736">
    <property type="entry name" value="Xaa-Pro_dipept_C"/>
</dbReference>
<dbReference type="PANTHER" id="PTHR43056:SF10">
    <property type="entry name" value="COCE_NOND FAMILY, PUTATIVE (AFU_ORTHOLOGUE AFUA_7G00600)-RELATED"/>
    <property type="match status" value="1"/>
</dbReference>
<dbReference type="Pfam" id="PF02129">
    <property type="entry name" value="Peptidase_S15"/>
    <property type="match status" value="1"/>
</dbReference>
<feature type="domain" description="Xaa-Pro dipeptidyl-peptidase C-terminal" evidence="2">
    <location>
        <begin position="318"/>
        <end position="552"/>
    </location>
</feature>
<dbReference type="Proteomes" id="UP001108029">
    <property type="component" value="Unassembled WGS sequence"/>
</dbReference>
<dbReference type="InterPro" id="IPR050585">
    <property type="entry name" value="Xaa-Pro_dipeptidyl-ppase/CocE"/>
</dbReference>
<evidence type="ECO:0000259" key="2">
    <source>
        <dbReference type="SMART" id="SM00939"/>
    </source>
</evidence>
<organism evidence="3 4">
    <name type="scientific">Streptomyces guryensis</name>
    <dbReference type="NCBI Taxonomy" id="2886947"/>
    <lineage>
        <taxon>Bacteria</taxon>
        <taxon>Bacillati</taxon>
        <taxon>Actinomycetota</taxon>
        <taxon>Actinomycetes</taxon>
        <taxon>Kitasatosporales</taxon>
        <taxon>Streptomycetaceae</taxon>
        <taxon>Streptomyces</taxon>
    </lineage>
</organism>
<sequence>MRQIEIEFDVPVPMRDGTVLRADVYRPAGEGLFPVIVQRTPYDKSVSVADVLLDFRLAARNGYIVVNQDTRGRAVSDGEWVPWKYEREDGYDTIEWAASLPGSNGKVGMVGGSYLGSTQWSAAISGAPHLVAITPSITWADPADGLLFRGGAIELGVNALWGAVTALGQYPKEGLPVEELMGRIGAAMADIDDLATVGYWGLPSGNLPLIVRTGQPDLGVTRALADPATLAESRVSDHYAKLELPSLNIAGWYDIFGQGSLDNYIGMRAHGRVARLIVGPWHHALTVSDTLGPGKVGEVNFGLAAAGPFGKPLTDVHLEWLDHWLKDGPATSAHESGVMIFVMGVNQWRLEEDWPLARARDTALYLGEDATLSWESPTDENAESDFTYDPADPVITRGGNLVMSSEFPAGAFDQRVTEERDDVLVFTTPPLEADVEVTGHVYATLFAATDGPSTDWVVRLCDVDESGVSRNIVDGITRVKTDPSRIDEIEVDLWSTSNVFKAGHRIRVQVTSSNFPRWDRNLNTGEPVTEGTTARVAQQRIFHDRSRPSHIRLPIVAD</sequence>
<protein>
    <submittedName>
        <fullName evidence="3">CocE/NonD family hydrolase</fullName>
    </submittedName>
</protein>
<accession>A0A9Q3VIT2</accession>
<dbReference type="SUPFAM" id="SSF53474">
    <property type="entry name" value="alpha/beta-Hydrolases"/>
    <property type="match status" value="1"/>
</dbReference>
<comment type="caution">
    <text evidence="3">The sequence shown here is derived from an EMBL/GenBank/DDBJ whole genome shotgun (WGS) entry which is preliminary data.</text>
</comment>
<dbReference type="Gene3D" id="3.40.50.1820">
    <property type="entry name" value="alpha/beta hydrolase"/>
    <property type="match status" value="1"/>
</dbReference>
<dbReference type="Gene3D" id="2.60.120.260">
    <property type="entry name" value="Galactose-binding domain-like"/>
    <property type="match status" value="1"/>
</dbReference>
<dbReference type="Pfam" id="PF08530">
    <property type="entry name" value="PepX_C"/>
    <property type="match status" value="1"/>
</dbReference>
<dbReference type="Gene3D" id="1.10.3020.10">
    <property type="entry name" value="alpha-amino acid ester hydrolase ( Helical cap domain)"/>
    <property type="match status" value="1"/>
</dbReference>
<reference evidence="3" key="1">
    <citation type="submission" date="2021-12" db="EMBL/GenBank/DDBJ databases">
        <authorList>
            <person name="Lee J.-H."/>
            <person name="Kim S.-B."/>
        </authorList>
    </citation>
    <scope>NUCLEOTIDE SEQUENCE</scope>
    <source>
        <strain evidence="3">NR30</strain>
    </source>
</reference>
<name>A0A9Q3VIT2_9ACTN</name>
<keyword evidence="4" id="KW-1185">Reference proteome</keyword>
<evidence type="ECO:0000313" key="3">
    <source>
        <dbReference type="EMBL" id="MCD9872767.1"/>
    </source>
</evidence>
<dbReference type="GO" id="GO:0008239">
    <property type="term" value="F:dipeptidyl-peptidase activity"/>
    <property type="evidence" value="ECO:0007669"/>
    <property type="project" value="InterPro"/>
</dbReference>
<dbReference type="SMART" id="SM00939">
    <property type="entry name" value="PepX_C"/>
    <property type="match status" value="1"/>
</dbReference>
<dbReference type="AlphaFoldDB" id="A0A9Q3VIT2"/>